<name>A0A139X0U9_9CYAN</name>
<dbReference type="EMBL" id="ANNX02000042">
    <property type="protein sequence ID" value="KYC38339.1"/>
    <property type="molecule type" value="Genomic_DNA"/>
</dbReference>
<evidence type="ECO:0000313" key="2">
    <source>
        <dbReference type="EMBL" id="KYC38339.1"/>
    </source>
</evidence>
<feature type="region of interest" description="Disordered" evidence="1">
    <location>
        <begin position="14"/>
        <end position="36"/>
    </location>
</feature>
<dbReference type="OrthoDB" id="10000315at2"/>
<sequence>MLYIMLLLQLKPPPKEEKNQKKSDIDRSELDLNSDNETKTKIPEYLHRVQEIHYLERRLFL</sequence>
<gene>
    <name evidence="2" type="ORF">WA1_39100</name>
</gene>
<dbReference type="AlphaFoldDB" id="A0A139X0U9"/>
<proteinExistence type="predicted"/>
<evidence type="ECO:0000313" key="3">
    <source>
        <dbReference type="Proteomes" id="UP000076925"/>
    </source>
</evidence>
<dbReference type="RefSeq" id="WP_017746026.1">
    <property type="nucleotide sequence ID" value="NZ_KQ976354.1"/>
</dbReference>
<protein>
    <submittedName>
        <fullName evidence="2">Uncharacterized protein</fullName>
    </submittedName>
</protein>
<organism evidence="2 3">
    <name type="scientific">Scytonema hofmannii PCC 7110</name>
    <dbReference type="NCBI Taxonomy" id="128403"/>
    <lineage>
        <taxon>Bacteria</taxon>
        <taxon>Bacillati</taxon>
        <taxon>Cyanobacteriota</taxon>
        <taxon>Cyanophyceae</taxon>
        <taxon>Nostocales</taxon>
        <taxon>Scytonemataceae</taxon>
        <taxon>Scytonema</taxon>
    </lineage>
</organism>
<accession>A0A139X0U9</accession>
<reference evidence="2 3" key="1">
    <citation type="journal article" date="2013" name="Genome Biol. Evol.">
        <title>Genomes of Stigonematalean cyanobacteria (subsection V) and the evolution of oxygenic photosynthesis from prokaryotes to plastids.</title>
        <authorList>
            <person name="Dagan T."/>
            <person name="Roettger M."/>
            <person name="Stucken K."/>
            <person name="Landan G."/>
            <person name="Koch R."/>
            <person name="Major P."/>
            <person name="Gould S.B."/>
            <person name="Goremykin V.V."/>
            <person name="Rippka R."/>
            <person name="Tandeau de Marsac N."/>
            <person name="Gugger M."/>
            <person name="Lockhart P.J."/>
            <person name="Allen J.F."/>
            <person name="Brune I."/>
            <person name="Maus I."/>
            <person name="Puhler A."/>
            <person name="Martin W.F."/>
        </authorList>
    </citation>
    <scope>NUCLEOTIDE SEQUENCE [LARGE SCALE GENOMIC DNA]</scope>
    <source>
        <strain evidence="2 3">PCC 7110</strain>
    </source>
</reference>
<comment type="caution">
    <text evidence="2">The sequence shown here is derived from an EMBL/GenBank/DDBJ whole genome shotgun (WGS) entry which is preliminary data.</text>
</comment>
<keyword evidence="3" id="KW-1185">Reference proteome</keyword>
<dbReference type="Proteomes" id="UP000076925">
    <property type="component" value="Unassembled WGS sequence"/>
</dbReference>
<evidence type="ECO:0000256" key="1">
    <source>
        <dbReference type="SAM" id="MobiDB-lite"/>
    </source>
</evidence>